<evidence type="ECO:0000256" key="4">
    <source>
        <dbReference type="ARBA" id="ARBA00022771"/>
    </source>
</evidence>
<evidence type="ECO:0000256" key="7">
    <source>
        <dbReference type="PROSITE-ProRule" id="PRU00042"/>
    </source>
</evidence>
<reference evidence="9 10" key="1">
    <citation type="journal article" date="2023" name="bioRxiv">
        <title>Conserved and derived expression patterns and positive selection on dental genes reveal complex evolutionary context of ever-growing rodent molars.</title>
        <authorList>
            <person name="Calamari Z.T."/>
            <person name="Song A."/>
            <person name="Cohen E."/>
            <person name="Akter M."/>
            <person name="Roy R.D."/>
            <person name="Hallikas O."/>
            <person name="Christensen M.M."/>
            <person name="Li P."/>
            <person name="Marangoni P."/>
            <person name="Jernvall J."/>
            <person name="Klein O.D."/>
        </authorList>
    </citation>
    <scope>NUCLEOTIDE SEQUENCE [LARGE SCALE GENOMIC DNA]</scope>
    <source>
        <strain evidence="9">V071</strain>
    </source>
</reference>
<evidence type="ECO:0000313" key="9">
    <source>
        <dbReference type="EMBL" id="KAK7795251.1"/>
    </source>
</evidence>
<dbReference type="PROSITE" id="PS50157">
    <property type="entry name" value="ZINC_FINGER_C2H2_2"/>
    <property type="match status" value="2"/>
</dbReference>
<dbReference type="GO" id="GO:0008270">
    <property type="term" value="F:zinc ion binding"/>
    <property type="evidence" value="ECO:0007669"/>
    <property type="project" value="UniProtKB-KW"/>
</dbReference>
<comment type="subcellular location">
    <subcellularLocation>
        <location evidence="1">Nucleus</location>
    </subcellularLocation>
</comment>
<keyword evidence="2" id="KW-0479">Metal-binding</keyword>
<feature type="domain" description="C2H2-type" evidence="8">
    <location>
        <begin position="128"/>
        <end position="155"/>
    </location>
</feature>
<dbReference type="AlphaFoldDB" id="A0AAW0GVP0"/>
<keyword evidence="5" id="KW-0862">Zinc</keyword>
<gene>
    <name evidence="9" type="ORF">U0070_022278</name>
</gene>
<keyword evidence="3" id="KW-0677">Repeat</keyword>
<dbReference type="InterPro" id="IPR050758">
    <property type="entry name" value="Znf_C2H2-type"/>
</dbReference>
<dbReference type="Gene3D" id="3.30.160.60">
    <property type="entry name" value="Classic Zinc Finger"/>
    <property type="match status" value="2"/>
</dbReference>
<dbReference type="SUPFAM" id="SSF57667">
    <property type="entry name" value="beta-beta-alpha zinc fingers"/>
    <property type="match status" value="2"/>
</dbReference>
<dbReference type="Proteomes" id="UP001488838">
    <property type="component" value="Unassembled WGS sequence"/>
</dbReference>
<dbReference type="EMBL" id="JBBHLL010002841">
    <property type="protein sequence ID" value="KAK7795251.1"/>
    <property type="molecule type" value="Genomic_DNA"/>
</dbReference>
<evidence type="ECO:0000256" key="3">
    <source>
        <dbReference type="ARBA" id="ARBA00022737"/>
    </source>
</evidence>
<evidence type="ECO:0000256" key="1">
    <source>
        <dbReference type="ARBA" id="ARBA00004123"/>
    </source>
</evidence>
<evidence type="ECO:0000259" key="8">
    <source>
        <dbReference type="PROSITE" id="PS50157"/>
    </source>
</evidence>
<dbReference type="GO" id="GO:0005634">
    <property type="term" value="C:nucleus"/>
    <property type="evidence" value="ECO:0007669"/>
    <property type="project" value="UniProtKB-SubCell"/>
</dbReference>
<dbReference type="PANTHER" id="PTHR23234:SF10">
    <property type="entry name" value="RIKEN CDNA 6720489N17 GENE-RELATED"/>
    <property type="match status" value="1"/>
</dbReference>
<dbReference type="PROSITE" id="PS00028">
    <property type="entry name" value="ZINC_FINGER_C2H2_1"/>
    <property type="match status" value="1"/>
</dbReference>
<evidence type="ECO:0000256" key="5">
    <source>
        <dbReference type="ARBA" id="ARBA00022833"/>
    </source>
</evidence>
<proteinExistence type="predicted"/>
<feature type="domain" description="C2H2-type" evidence="8">
    <location>
        <begin position="69"/>
        <end position="99"/>
    </location>
</feature>
<evidence type="ECO:0000256" key="6">
    <source>
        <dbReference type="ARBA" id="ARBA00023242"/>
    </source>
</evidence>
<dbReference type="InterPro" id="IPR036236">
    <property type="entry name" value="Znf_C2H2_sf"/>
</dbReference>
<keyword evidence="4 7" id="KW-0863">Zinc-finger</keyword>
<comment type="caution">
    <text evidence="9">The sequence shown here is derived from an EMBL/GenBank/DDBJ whole genome shotgun (WGS) entry which is preliminary data.</text>
</comment>
<organism evidence="9 10">
    <name type="scientific">Myodes glareolus</name>
    <name type="common">Bank vole</name>
    <name type="synonym">Clethrionomys glareolus</name>
    <dbReference type="NCBI Taxonomy" id="447135"/>
    <lineage>
        <taxon>Eukaryota</taxon>
        <taxon>Metazoa</taxon>
        <taxon>Chordata</taxon>
        <taxon>Craniata</taxon>
        <taxon>Vertebrata</taxon>
        <taxon>Euteleostomi</taxon>
        <taxon>Mammalia</taxon>
        <taxon>Eutheria</taxon>
        <taxon>Euarchontoglires</taxon>
        <taxon>Glires</taxon>
        <taxon>Rodentia</taxon>
        <taxon>Myomorpha</taxon>
        <taxon>Muroidea</taxon>
        <taxon>Cricetidae</taxon>
        <taxon>Arvicolinae</taxon>
        <taxon>Myodes</taxon>
    </lineage>
</organism>
<dbReference type="FunFam" id="3.30.160.60:FF:001498">
    <property type="entry name" value="Zinc finger protein 404"/>
    <property type="match status" value="1"/>
</dbReference>
<evidence type="ECO:0000256" key="2">
    <source>
        <dbReference type="ARBA" id="ARBA00022723"/>
    </source>
</evidence>
<sequence>MLETYRNFISIGYIWEDHNTEEYWQCSRRHVGIERNPNGEKKLSMYPHCVKALSYDTHLLQNEKTHNGQKCSKSKQCGKAFAYHSNIQVLKRKHTEKKPYEYRQDDKDFVLYETHQSHKRIHPGENLYECNQCGKAFDENSDLRKHKGTHTGEKPYETNHVVSLLHRTVIFNCFEEHILDRNTMNVISVIRPFQVAALLKIWFDAFISDIDTFLDNILKRQCF</sequence>
<evidence type="ECO:0000313" key="10">
    <source>
        <dbReference type="Proteomes" id="UP001488838"/>
    </source>
</evidence>
<dbReference type="InterPro" id="IPR013087">
    <property type="entry name" value="Znf_C2H2_type"/>
</dbReference>
<accession>A0AAW0GVP0</accession>
<keyword evidence="10" id="KW-1185">Reference proteome</keyword>
<name>A0AAW0GVP0_MYOGA</name>
<dbReference type="PANTHER" id="PTHR23234">
    <property type="entry name" value="ZNF44 PROTEIN"/>
    <property type="match status" value="1"/>
</dbReference>
<keyword evidence="6" id="KW-0539">Nucleus</keyword>
<dbReference type="SMART" id="SM00355">
    <property type="entry name" value="ZnF_C2H2"/>
    <property type="match status" value="1"/>
</dbReference>
<protein>
    <recommendedName>
        <fullName evidence="8">C2H2-type domain-containing protein</fullName>
    </recommendedName>
</protein>